<dbReference type="AlphaFoldDB" id="A0A9X1TRG2"/>
<protein>
    <recommendedName>
        <fullName evidence="6">Lipoprotein</fullName>
    </recommendedName>
</protein>
<evidence type="ECO:0008006" key="6">
    <source>
        <dbReference type="Google" id="ProtNLM"/>
    </source>
</evidence>
<dbReference type="EMBL" id="CP098805">
    <property type="protein sequence ID" value="USJ31915.1"/>
    <property type="molecule type" value="Genomic_DNA"/>
</dbReference>
<sequence length="161" mass="18029">MKTCIVLISLALIFLTSCNSGPTENTGLNRKTSDSDSVFNSCYASFVKKDTVLLNALVYGDSIKGSLGYKLYEKQQDNGLLMGTMHGDTIWGLYTFMSSDSEYVNEVTFLRKDTLLIEGRGERTFKDGKFAFKDRSKVQYSGVALAKTDCRQLPERNEAKR</sequence>
<evidence type="ECO:0000313" key="2">
    <source>
        <dbReference type="EMBL" id="MCF2497919.1"/>
    </source>
</evidence>
<keyword evidence="1" id="KW-0732">Signal</keyword>
<dbReference type="EMBL" id="JAKFFV010000004">
    <property type="protein sequence ID" value="MCF2497919.1"/>
    <property type="molecule type" value="Genomic_DNA"/>
</dbReference>
<evidence type="ECO:0000313" key="4">
    <source>
        <dbReference type="Proteomes" id="UP001055420"/>
    </source>
</evidence>
<gene>
    <name evidence="2" type="ORF">L0661_06355</name>
    <name evidence="3" type="ORF">NFI80_04085</name>
</gene>
<evidence type="ECO:0000256" key="1">
    <source>
        <dbReference type="SAM" id="SignalP"/>
    </source>
</evidence>
<feature type="chain" id="PRO_5040917208" description="Lipoprotein" evidence="1">
    <location>
        <begin position="23"/>
        <end position="161"/>
    </location>
</feature>
<organism evidence="2 5">
    <name type="scientific">Dyadobacter chenhuakuii</name>
    <dbReference type="NCBI Taxonomy" id="2909339"/>
    <lineage>
        <taxon>Bacteria</taxon>
        <taxon>Pseudomonadati</taxon>
        <taxon>Bacteroidota</taxon>
        <taxon>Cytophagia</taxon>
        <taxon>Cytophagales</taxon>
        <taxon>Spirosomataceae</taxon>
        <taxon>Dyadobacter</taxon>
    </lineage>
</organism>
<dbReference type="Proteomes" id="UP001139411">
    <property type="component" value="Unassembled WGS sequence"/>
</dbReference>
<keyword evidence="4" id="KW-1185">Reference proteome</keyword>
<feature type="signal peptide" evidence="1">
    <location>
        <begin position="1"/>
        <end position="22"/>
    </location>
</feature>
<reference evidence="2" key="1">
    <citation type="submission" date="2022-01" db="EMBL/GenBank/DDBJ databases">
        <title>Novel species in genus Dyadobacter.</title>
        <authorList>
            <person name="Ma C."/>
        </authorList>
    </citation>
    <scope>NUCLEOTIDE SEQUENCE</scope>
    <source>
        <strain evidence="3">CY22</strain>
        <strain evidence="2">CY357</strain>
    </source>
</reference>
<dbReference type="PROSITE" id="PS51257">
    <property type="entry name" value="PROKAR_LIPOPROTEIN"/>
    <property type="match status" value="1"/>
</dbReference>
<evidence type="ECO:0000313" key="5">
    <source>
        <dbReference type="Proteomes" id="UP001139411"/>
    </source>
</evidence>
<proteinExistence type="predicted"/>
<accession>A0A9X1TRG2</accession>
<name>A0A9X1TRG2_9BACT</name>
<dbReference type="RefSeq" id="WP_235164819.1">
    <property type="nucleotide sequence ID" value="NZ_CP098805.1"/>
</dbReference>
<dbReference type="Proteomes" id="UP001055420">
    <property type="component" value="Chromosome"/>
</dbReference>
<evidence type="ECO:0000313" key="3">
    <source>
        <dbReference type="EMBL" id="USJ31915.1"/>
    </source>
</evidence>